<accession>A0ABU1BDT0</accession>
<feature type="chain" id="PRO_5046392151" evidence="1">
    <location>
        <begin position="19"/>
        <end position="315"/>
    </location>
</feature>
<dbReference type="RefSeq" id="WP_309039235.1">
    <property type="nucleotide sequence ID" value="NZ_JAVIFY010000009.1"/>
</dbReference>
<dbReference type="Proteomes" id="UP001226574">
    <property type="component" value="Unassembled WGS sequence"/>
</dbReference>
<feature type="signal peptide" evidence="1">
    <location>
        <begin position="1"/>
        <end position="18"/>
    </location>
</feature>
<dbReference type="EMBL" id="JAVIFY010000009">
    <property type="protein sequence ID" value="MDQ9092560.1"/>
    <property type="molecule type" value="Genomic_DNA"/>
</dbReference>
<proteinExistence type="predicted"/>
<name>A0ABU1BDT0_PSEHA</name>
<organism evidence="2 3">
    <name type="scientific">Pseudoalteromonas haloplanktis</name>
    <name type="common">Alteromonas haloplanktis</name>
    <dbReference type="NCBI Taxonomy" id="228"/>
    <lineage>
        <taxon>Bacteria</taxon>
        <taxon>Pseudomonadati</taxon>
        <taxon>Pseudomonadota</taxon>
        <taxon>Gammaproteobacteria</taxon>
        <taxon>Alteromonadales</taxon>
        <taxon>Pseudoalteromonadaceae</taxon>
        <taxon>Pseudoalteromonas</taxon>
    </lineage>
</organism>
<comment type="caution">
    <text evidence="2">The sequence shown here is derived from an EMBL/GenBank/DDBJ whole genome shotgun (WGS) entry which is preliminary data.</text>
</comment>
<evidence type="ECO:0000256" key="1">
    <source>
        <dbReference type="SAM" id="SignalP"/>
    </source>
</evidence>
<protein>
    <submittedName>
        <fullName evidence="2">Autotransporter outer membrane beta-barrel domain-containing protein</fullName>
    </submittedName>
</protein>
<reference evidence="2 3" key="1">
    <citation type="submission" date="2023-08" db="EMBL/GenBank/DDBJ databases">
        <title>Pseudoalteromonas haloplanktis LL1 genome.</title>
        <authorList>
            <person name="Wu S."/>
        </authorList>
    </citation>
    <scope>NUCLEOTIDE SEQUENCE [LARGE SCALE GENOMIC DNA]</scope>
    <source>
        <strain evidence="2 3">LL1</strain>
    </source>
</reference>
<keyword evidence="1" id="KW-0732">Signal</keyword>
<evidence type="ECO:0000313" key="3">
    <source>
        <dbReference type="Proteomes" id="UP001226574"/>
    </source>
</evidence>
<keyword evidence="3" id="KW-1185">Reference proteome</keyword>
<gene>
    <name evidence="2" type="ORF">RC083_13265</name>
</gene>
<sequence>MKLFLLPSIILFSASIYATPNPSFSEIRVGFESVGYSETLGDVAGFGQLSQSIDVTNTTIRQVSYSGLNDDWGYYIDSATTFIPEIETETWSMGEFGAVQENAFKIRSSEVGAKAAYNFSQAVQITAGIKFFTSSFTRSNFSFVQPGADAFDQALIAISDDPNNPARYTLPGMDGGHTGAQQDYTSNLSPVISVSEDQMGILLSLGARFDSRLQDSFNKYSWYVEGEVSSPMYSQIQNTQFETTTLTDNFNGWGVFARAGMRYQVLQHVAIIAGIDANYKTRDVVTENLANGQRLRVPEVEYTNIAYTFGVQWSY</sequence>
<evidence type="ECO:0000313" key="2">
    <source>
        <dbReference type="EMBL" id="MDQ9092560.1"/>
    </source>
</evidence>